<comment type="subunit">
    <text evidence="1">Component of the NuA4 histone acetyltransferase complex.</text>
</comment>
<evidence type="ECO:0008006" key="5">
    <source>
        <dbReference type="Google" id="ProtNLM"/>
    </source>
</evidence>
<dbReference type="Proteomes" id="UP000509510">
    <property type="component" value="Chromosome II"/>
</dbReference>
<gene>
    <name evidence="3" type="ORF">TRUGW13939_03019</name>
</gene>
<keyword evidence="4" id="KW-1185">Reference proteome</keyword>
<evidence type="ECO:0000256" key="2">
    <source>
        <dbReference type="SAM" id="MobiDB-lite"/>
    </source>
</evidence>
<reference evidence="4" key="1">
    <citation type="submission" date="2020-06" db="EMBL/GenBank/DDBJ databases">
        <title>A chromosome-scale genome assembly of Talaromyces rugulosus W13939.</title>
        <authorList>
            <person name="Wang B."/>
            <person name="Guo L."/>
            <person name="Ye K."/>
            <person name="Wang L."/>
        </authorList>
    </citation>
    <scope>NUCLEOTIDE SEQUENCE [LARGE SCALE GENOMIC DNA]</scope>
    <source>
        <strain evidence="4">W13939</strain>
    </source>
</reference>
<name>A0A7H8QPM3_TALRU</name>
<evidence type="ECO:0000313" key="4">
    <source>
        <dbReference type="Proteomes" id="UP000509510"/>
    </source>
</evidence>
<dbReference type="EMBL" id="CP055899">
    <property type="protein sequence ID" value="QKX55920.1"/>
    <property type="molecule type" value="Genomic_DNA"/>
</dbReference>
<dbReference type="SUPFAM" id="SSF54160">
    <property type="entry name" value="Chromo domain-like"/>
    <property type="match status" value="1"/>
</dbReference>
<dbReference type="InterPro" id="IPR016197">
    <property type="entry name" value="Chromo-like_dom_sf"/>
</dbReference>
<sequence length="244" mass="27700">MIAVRIPQKTVLLAAAKADTTTGVIRTKAEIAIGTGIFMMSIGWMVGQNRRFAWDNQATRHAAWTISEKVLYNISLYQLAARQYVSFGICLRSGAIDNKRNQSMNELEVALWDYFDTSYLSMAGFPVVLSRKAWIIAINKTGLHFKSTNIRSSAVGFFFAEFSKRKEAYYGRGRSEFLPPLANTYYLVRWLGHGPEYDAWYHVDDLSDAKDLIEDFEKSATVAGPQQRRGRPPRGGGRRRLQRN</sequence>
<dbReference type="GeneID" id="55990525"/>
<dbReference type="Gene3D" id="2.40.50.40">
    <property type="match status" value="1"/>
</dbReference>
<dbReference type="OrthoDB" id="4365225at2759"/>
<feature type="region of interest" description="Disordered" evidence="2">
    <location>
        <begin position="220"/>
        <end position="244"/>
    </location>
</feature>
<evidence type="ECO:0000256" key="1">
    <source>
        <dbReference type="ARBA" id="ARBA00011353"/>
    </source>
</evidence>
<accession>A0A7H8QPM3</accession>
<feature type="compositionally biased region" description="Basic residues" evidence="2">
    <location>
        <begin position="228"/>
        <end position="244"/>
    </location>
</feature>
<protein>
    <recommendedName>
        <fullName evidence="5">Chromo domain-containing protein</fullName>
    </recommendedName>
</protein>
<dbReference type="AlphaFoldDB" id="A0A7H8QPM3"/>
<dbReference type="CDD" id="cd00024">
    <property type="entry name" value="CD_CSD"/>
    <property type="match status" value="1"/>
</dbReference>
<organism evidence="3 4">
    <name type="scientific">Talaromyces rugulosus</name>
    <name type="common">Penicillium rugulosum</name>
    <dbReference type="NCBI Taxonomy" id="121627"/>
    <lineage>
        <taxon>Eukaryota</taxon>
        <taxon>Fungi</taxon>
        <taxon>Dikarya</taxon>
        <taxon>Ascomycota</taxon>
        <taxon>Pezizomycotina</taxon>
        <taxon>Eurotiomycetes</taxon>
        <taxon>Eurotiomycetidae</taxon>
        <taxon>Eurotiales</taxon>
        <taxon>Trichocomaceae</taxon>
        <taxon>Talaromyces</taxon>
        <taxon>Talaromyces sect. Islandici</taxon>
    </lineage>
</organism>
<proteinExistence type="predicted"/>
<dbReference type="RefSeq" id="XP_035342098.1">
    <property type="nucleotide sequence ID" value="XM_035486205.1"/>
</dbReference>
<dbReference type="KEGG" id="trg:TRUGW13939_03019"/>
<evidence type="ECO:0000313" key="3">
    <source>
        <dbReference type="EMBL" id="QKX55920.1"/>
    </source>
</evidence>